<accession>A0A0C9W5W2</accession>
<dbReference type="HOGENOM" id="CLU_1661904_0_0_1"/>
<evidence type="ECO:0000313" key="1">
    <source>
        <dbReference type="EMBL" id="KIJ47906.1"/>
    </source>
</evidence>
<reference evidence="1 2" key="1">
    <citation type="submission" date="2014-06" db="EMBL/GenBank/DDBJ databases">
        <title>Evolutionary Origins and Diversification of the Mycorrhizal Mutualists.</title>
        <authorList>
            <consortium name="DOE Joint Genome Institute"/>
            <consortium name="Mycorrhizal Genomics Consortium"/>
            <person name="Kohler A."/>
            <person name="Kuo A."/>
            <person name="Nagy L.G."/>
            <person name="Floudas D."/>
            <person name="Copeland A."/>
            <person name="Barry K.W."/>
            <person name="Cichocki N."/>
            <person name="Veneault-Fourrey C."/>
            <person name="LaButti K."/>
            <person name="Lindquist E.A."/>
            <person name="Lipzen A."/>
            <person name="Lundell T."/>
            <person name="Morin E."/>
            <person name="Murat C."/>
            <person name="Riley R."/>
            <person name="Ohm R."/>
            <person name="Sun H."/>
            <person name="Tunlid A."/>
            <person name="Henrissat B."/>
            <person name="Grigoriev I.V."/>
            <person name="Hibbett D.S."/>
            <person name="Martin F."/>
        </authorList>
    </citation>
    <scope>NUCLEOTIDE SEQUENCE [LARGE SCALE GENOMIC DNA]</scope>
    <source>
        <strain evidence="1 2">SS14</strain>
    </source>
</reference>
<dbReference type="AlphaFoldDB" id="A0A0C9W5W2"/>
<keyword evidence="2" id="KW-1185">Reference proteome</keyword>
<sequence length="159" mass="18395">MSGRFEASPASRFTTGMQFTVIIFHDTIKQVFRMLSVSYQTHMYSHKCCLLHRSVSRRYRHLLLYSPKVYETQKLHYRVRLMESFLDQGSQYFALICFASPPPTKTLGLSMVLTFRKHAVEAGIPPMAFTNVTGVEQFFEVEIYPSQRTTNATSEEYGD</sequence>
<dbReference type="Proteomes" id="UP000054279">
    <property type="component" value="Unassembled WGS sequence"/>
</dbReference>
<organism evidence="1 2">
    <name type="scientific">Sphaerobolus stellatus (strain SS14)</name>
    <dbReference type="NCBI Taxonomy" id="990650"/>
    <lineage>
        <taxon>Eukaryota</taxon>
        <taxon>Fungi</taxon>
        <taxon>Dikarya</taxon>
        <taxon>Basidiomycota</taxon>
        <taxon>Agaricomycotina</taxon>
        <taxon>Agaricomycetes</taxon>
        <taxon>Phallomycetidae</taxon>
        <taxon>Geastrales</taxon>
        <taxon>Sphaerobolaceae</taxon>
        <taxon>Sphaerobolus</taxon>
    </lineage>
</organism>
<name>A0A0C9W5W2_SPHS4</name>
<evidence type="ECO:0000313" key="2">
    <source>
        <dbReference type="Proteomes" id="UP000054279"/>
    </source>
</evidence>
<gene>
    <name evidence="1" type="ORF">M422DRAFT_45614</name>
</gene>
<dbReference type="EMBL" id="KN837100">
    <property type="protein sequence ID" value="KIJ47906.1"/>
    <property type="molecule type" value="Genomic_DNA"/>
</dbReference>
<protein>
    <submittedName>
        <fullName evidence="1">Uncharacterized protein</fullName>
    </submittedName>
</protein>
<proteinExistence type="predicted"/>